<accession>A0AAC8YFA1</accession>
<dbReference type="AlphaFoldDB" id="A0AAC8YFA1"/>
<dbReference type="Gene3D" id="1.10.260.40">
    <property type="entry name" value="lambda repressor-like DNA-binding domains"/>
    <property type="match status" value="1"/>
</dbReference>
<dbReference type="SUPFAM" id="SSF53822">
    <property type="entry name" value="Periplasmic binding protein-like I"/>
    <property type="match status" value="1"/>
</dbReference>
<name>A0AAC8YFA1_9ACTN</name>
<protein>
    <recommendedName>
        <fullName evidence="4">HTH lacI-type domain-containing protein</fullName>
    </recommendedName>
</protein>
<dbReference type="Gene3D" id="3.40.50.2300">
    <property type="match status" value="2"/>
</dbReference>
<reference evidence="5 7" key="2">
    <citation type="submission" date="2016-02" db="EMBL/GenBank/DDBJ databases">
        <title>Complete Genome Sequence of Propionibacterium acidipropionici ATCC 55737.</title>
        <authorList>
            <person name="Luna Flores C.H."/>
            <person name="Nielsen L.K."/>
            <person name="Marcellin E."/>
        </authorList>
    </citation>
    <scope>NUCLEOTIDE SEQUENCE [LARGE SCALE GENOMIC DNA]</scope>
    <source>
        <strain evidence="5 7">ATCC 55737</strain>
    </source>
</reference>
<dbReference type="SUPFAM" id="SSF47413">
    <property type="entry name" value="lambda repressor-like DNA-binding domains"/>
    <property type="match status" value="1"/>
</dbReference>
<dbReference type="EMBL" id="CP015970">
    <property type="protein sequence ID" value="AOZ47008.1"/>
    <property type="molecule type" value="Genomic_DNA"/>
</dbReference>
<dbReference type="Proteomes" id="UP000178666">
    <property type="component" value="Chromosome"/>
</dbReference>
<feature type="domain" description="HTH lacI-type" evidence="4">
    <location>
        <begin position="1"/>
        <end position="54"/>
    </location>
</feature>
<proteinExistence type="predicted"/>
<dbReference type="InterPro" id="IPR010982">
    <property type="entry name" value="Lambda_DNA-bd_dom_sf"/>
</dbReference>
<evidence type="ECO:0000259" key="4">
    <source>
        <dbReference type="PROSITE" id="PS50932"/>
    </source>
</evidence>
<dbReference type="PROSITE" id="PS50932">
    <property type="entry name" value="HTH_LACI_2"/>
    <property type="match status" value="1"/>
</dbReference>
<dbReference type="CDD" id="cd01392">
    <property type="entry name" value="HTH_LacI"/>
    <property type="match status" value="1"/>
</dbReference>
<keyword evidence="2" id="KW-0238">DNA-binding</keyword>
<evidence type="ECO:0000256" key="1">
    <source>
        <dbReference type="ARBA" id="ARBA00023015"/>
    </source>
</evidence>
<dbReference type="GO" id="GO:0003700">
    <property type="term" value="F:DNA-binding transcription factor activity"/>
    <property type="evidence" value="ECO:0007669"/>
    <property type="project" value="TreeGrafter"/>
</dbReference>
<dbReference type="Proteomes" id="UP000075221">
    <property type="component" value="Chromosome"/>
</dbReference>
<reference evidence="6 8" key="1">
    <citation type="journal article" date="2016" name="Plant Dis.">
        <title>Improved production of propionic acid using genome shuffling.</title>
        <authorList>
            <person name="Luna-Flores C.H."/>
            <person name="Palfreyman R.W."/>
            <person name="Kromer J.O."/>
            <person name="Nielsen L.K."/>
            <person name="Marcellin E."/>
        </authorList>
    </citation>
    <scope>NUCLEOTIDE SEQUENCE [LARGE SCALE GENOMIC DNA]</scope>
    <source>
        <strain evidence="6 8">F3E8</strain>
    </source>
</reference>
<evidence type="ECO:0000313" key="5">
    <source>
        <dbReference type="EMBL" id="AMS05538.1"/>
    </source>
</evidence>
<dbReference type="InterPro" id="IPR028082">
    <property type="entry name" value="Peripla_BP_I"/>
</dbReference>
<sequence length="344" mass="36957">MADVARAAGVSTMTVSHAYNHPDRLAAATLTKVREAARKLNYYGPDPSARSLSRGRTDSIAIVVGEGLLYAFSDPQSGQFLAGVASVCVEQRQSLSLLPVVGDVTDAARIRESPADAFILWTGVNEGPLLDAIMSTGRPVAIQGAMPGSIAPREQLHVVTIDDRQAARAVARQTFTEASRPAVLSFELAAHQQPEVIVGPDLETIRFPGARHRLMGFRDACQDLGMDWSRVPVAVVSSNDRRGAQGVVATLLSRHRPDAVVAMSDQLALAVLDQAREELLEVPSELTVSGWDDSAQAVGADLTSVHQDLRSQGIQCAELVLGLRDQVAESPWSLSLRESTRRVR</sequence>
<keyword evidence="8" id="KW-1185">Reference proteome</keyword>
<evidence type="ECO:0000313" key="8">
    <source>
        <dbReference type="Proteomes" id="UP000178666"/>
    </source>
</evidence>
<keyword evidence="1" id="KW-0805">Transcription regulation</keyword>
<dbReference type="PANTHER" id="PTHR30146">
    <property type="entry name" value="LACI-RELATED TRANSCRIPTIONAL REPRESSOR"/>
    <property type="match status" value="1"/>
</dbReference>
<dbReference type="EMBL" id="CP014352">
    <property type="protein sequence ID" value="AMS05538.1"/>
    <property type="molecule type" value="Genomic_DNA"/>
</dbReference>
<dbReference type="GO" id="GO:0000976">
    <property type="term" value="F:transcription cis-regulatory region binding"/>
    <property type="evidence" value="ECO:0007669"/>
    <property type="project" value="TreeGrafter"/>
</dbReference>
<organism evidence="5 7">
    <name type="scientific">Acidipropionibacterium acidipropionici</name>
    <dbReference type="NCBI Taxonomy" id="1748"/>
    <lineage>
        <taxon>Bacteria</taxon>
        <taxon>Bacillati</taxon>
        <taxon>Actinomycetota</taxon>
        <taxon>Actinomycetes</taxon>
        <taxon>Propionibacteriales</taxon>
        <taxon>Propionibacteriaceae</taxon>
        <taxon>Acidipropionibacterium</taxon>
    </lineage>
</organism>
<dbReference type="InterPro" id="IPR046335">
    <property type="entry name" value="LacI/GalR-like_sensor"/>
</dbReference>
<gene>
    <name evidence="6" type="ORF">A8L58_10295</name>
    <name evidence="5" type="ORF">AXH35_08855</name>
</gene>
<keyword evidence="3" id="KW-0804">Transcription</keyword>
<evidence type="ECO:0000313" key="7">
    <source>
        <dbReference type="Proteomes" id="UP000075221"/>
    </source>
</evidence>
<dbReference type="PANTHER" id="PTHR30146:SF138">
    <property type="entry name" value="TRANSCRIPTIONAL REGULATORY PROTEIN"/>
    <property type="match status" value="1"/>
</dbReference>
<dbReference type="InterPro" id="IPR000843">
    <property type="entry name" value="HTH_LacI"/>
</dbReference>
<dbReference type="Pfam" id="PF13377">
    <property type="entry name" value="Peripla_BP_3"/>
    <property type="match status" value="1"/>
</dbReference>
<dbReference type="Pfam" id="PF00356">
    <property type="entry name" value="LacI"/>
    <property type="match status" value="1"/>
</dbReference>
<evidence type="ECO:0000313" key="6">
    <source>
        <dbReference type="EMBL" id="AOZ47008.1"/>
    </source>
</evidence>
<dbReference type="SMART" id="SM00354">
    <property type="entry name" value="HTH_LACI"/>
    <property type="match status" value="1"/>
</dbReference>
<evidence type="ECO:0000256" key="3">
    <source>
        <dbReference type="ARBA" id="ARBA00023163"/>
    </source>
</evidence>
<evidence type="ECO:0000256" key="2">
    <source>
        <dbReference type="ARBA" id="ARBA00023125"/>
    </source>
</evidence>